<dbReference type="OrthoDB" id="9778320at2"/>
<keyword evidence="1 2" id="KW-0732">Signal</keyword>
<dbReference type="Gene3D" id="3.20.20.370">
    <property type="entry name" value="Glycoside hydrolase/deacetylase"/>
    <property type="match status" value="1"/>
</dbReference>
<feature type="domain" description="NodB homology" evidence="3">
    <location>
        <begin position="32"/>
        <end position="267"/>
    </location>
</feature>
<evidence type="ECO:0000313" key="5">
    <source>
        <dbReference type="Proteomes" id="UP000283387"/>
    </source>
</evidence>
<evidence type="ECO:0000313" key="4">
    <source>
        <dbReference type="EMBL" id="RKD85991.1"/>
    </source>
</evidence>
<dbReference type="Proteomes" id="UP000283387">
    <property type="component" value="Unassembled WGS sequence"/>
</dbReference>
<dbReference type="GO" id="GO:0005975">
    <property type="term" value="P:carbohydrate metabolic process"/>
    <property type="evidence" value="ECO:0007669"/>
    <property type="project" value="InterPro"/>
</dbReference>
<dbReference type="SUPFAM" id="SSF88713">
    <property type="entry name" value="Glycoside hydrolase/deacetylase"/>
    <property type="match status" value="1"/>
</dbReference>
<dbReference type="Pfam" id="PF01522">
    <property type="entry name" value="Polysacc_deac_1"/>
    <property type="match status" value="1"/>
</dbReference>
<feature type="signal peptide" evidence="2">
    <location>
        <begin position="1"/>
        <end position="21"/>
    </location>
</feature>
<dbReference type="GO" id="GO:0016810">
    <property type="term" value="F:hydrolase activity, acting on carbon-nitrogen (but not peptide) bonds"/>
    <property type="evidence" value="ECO:0007669"/>
    <property type="project" value="InterPro"/>
</dbReference>
<feature type="chain" id="PRO_5019269763" evidence="2">
    <location>
        <begin position="22"/>
        <end position="267"/>
    </location>
</feature>
<keyword evidence="5" id="KW-1185">Reference proteome</keyword>
<dbReference type="AlphaFoldDB" id="A0A419VV45"/>
<organism evidence="4 5">
    <name type="scientific">Mangrovibacterium diazotrophicum</name>
    <dbReference type="NCBI Taxonomy" id="1261403"/>
    <lineage>
        <taxon>Bacteria</taxon>
        <taxon>Pseudomonadati</taxon>
        <taxon>Bacteroidota</taxon>
        <taxon>Bacteroidia</taxon>
        <taxon>Marinilabiliales</taxon>
        <taxon>Prolixibacteraceae</taxon>
        <taxon>Mangrovibacterium</taxon>
    </lineage>
</organism>
<comment type="caution">
    <text evidence="4">The sequence shown here is derived from an EMBL/GenBank/DDBJ whole genome shotgun (WGS) entry which is preliminary data.</text>
</comment>
<evidence type="ECO:0000256" key="2">
    <source>
        <dbReference type="SAM" id="SignalP"/>
    </source>
</evidence>
<proteinExistence type="predicted"/>
<dbReference type="CDD" id="cd10967">
    <property type="entry name" value="CE4_GLA_like_6s"/>
    <property type="match status" value="1"/>
</dbReference>
<dbReference type="InterPro" id="IPR002509">
    <property type="entry name" value="NODB_dom"/>
</dbReference>
<gene>
    <name evidence="4" type="ORF">BC643_4307</name>
</gene>
<dbReference type="RefSeq" id="WP_120275311.1">
    <property type="nucleotide sequence ID" value="NZ_RAPN01000005.1"/>
</dbReference>
<dbReference type="InterPro" id="IPR051398">
    <property type="entry name" value="Polysacch_Deacetylase"/>
</dbReference>
<dbReference type="PANTHER" id="PTHR34216:SF11">
    <property type="entry name" value="CHITOOLIGOSACCHARIDE DEACETYLASE"/>
    <property type="match status" value="1"/>
</dbReference>
<reference evidence="4 5" key="1">
    <citation type="submission" date="2018-09" db="EMBL/GenBank/DDBJ databases">
        <title>Genomic Encyclopedia of Archaeal and Bacterial Type Strains, Phase II (KMG-II): from individual species to whole genera.</title>
        <authorList>
            <person name="Goeker M."/>
        </authorList>
    </citation>
    <scope>NUCLEOTIDE SEQUENCE [LARGE SCALE GENOMIC DNA]</scope>
    <source>
        <strain evidence="4 5">DSM 27148</strain>
    </source>
</reference>
<evidence type="ECO:0000256" key="1">
    <source>
        <dbReference type="ARBA" id="ARBA00022729"/>
    </source>
</evidence>
<dbReference type="InterPro" id="IPR011330">
    <property type="entry name" value="Glyco_hydro/deAcase_b/a-brl"/>
</dbReference>
<evidence type="ECO:0000259" key="3">
    <source>
        <dbReference type="PROSITE" id="PS51677"/>
    </source>
</evidence>
<accession>A0A419VV45</accession>
<dbReference type="EMBL" id="RAPN01000005">
    <property type="protein sequence ID" value="RKD85991.1"/>
    <property type="molecule type" value="Genomic_DNA"/>
</dbReference>
<sequence>MKRRLILPILVSLMFSPMAKAQQTGEWNGKRCAVVLTYDDALDVHLDNVIPALDSLGLKGTFYVVGNAPALNDRLPEWREAAREGHELGNHSLNHPCDGQLEGRSWVSAENDLSRYSVARAVNEIKVMNTLLKAIDGKTERSFAFPCGDKMIDTVAFYDFLKDDFAGARGVVPALQTINQVNLDDIRAYPIIGHSAEYMIDLVKQAEESGSLLVFLFHGVGGGHDLNVSLEAHRALIRYLHDNECDIWVAPMVDVAGYIRRQTSESE</sequence>
<protein>
    <submittedName>
        <fullName evidence="4">Peptidoglycan/xylan/chitin deacetylase (PgdA/CDA1 family)</fullName>
    </submittedName>
</protein>
<dbReference type="PROSITE" id="PS51677">
    <property type="entry name" value="NODB"/>
    <property type="match status" value="1"/>
</dbReference>
<name>A0A419VV45_9BACT</name>
<dbReference type="PANTHER" id="PTHR34216">
    <property type="match status" value="1"/>
</dbReference>